<dbReference type="CDD" id="cd03058">
    <property type="entry name" value="GST_N_Tau"/>
    <property type="match status" value="1"/>
</dbReference>
<dbReference type="PANTHER" id="PTHR11260">
    <property type="entry name" value="GLUTATHIONE S-TRANSFERASE, GST, SUPERFAMILY, GST DOMAIN CONTAINING"/>
    <property type="match status" value="1"/>
</dbReference>
<dbReference type="SFLD" id="SFLDG01152">
    <property type="entry name" value="Main.3:_Omega-_and_Tau-like"/>
    <property type="match status" value="1"/>
</dbReference>
<accession>A0AB40AY09</accession>
<evidence type="ECO:0000256" key="1">
    <source>
        <dbReference type="ARBA" id="ARBA00012452"/>
    </source>
</evidence>
<feature type="domain" description="GST N-terminal" evidence="5">
    <location>
        <begin position="23"/>
        <end position="104"/>
    </location>
</feature>
<dbReference type="AlphaFoldDB" id="A0AB40AY09"/>
<dbReference type="PROSITE" id="PS50404">
    <property type="entry name" value="GST_NTER"/>
    <property type="match status" value="1"/>
</dbReference>
<dbReference type="FunFam" id="1.20.1050.10:FF:000016">
    <property type="entry name" value="Glutathione S-transferase U9"/>
    <property type="match status" value="1"/>
</dbReference>
<dbReference type="SFLD" id="SFLDG00358">
    <property type="entry name" value="Main_(cytGST)"/>
    <property type="match status" value="1"/>
</dbReference>
<dbReference type="GeneID" id="120256016"/>
<protein>
    <recommendedName>
        <fullName evidence="1">glutathione transferase</fullName>
        <ecNumber evidence="1">2.5.1.18</ecNumber>
    </recommendedName>
</protein>
<comment type="similarity">
    <text evidence="3">Belongs to the GST superfamily. Tau family.</text>
</comment>
<evidence type="ECO:0000313" key="8">
    <source>
        <dbReference type="RefSeq" id="XP_039119727.1"/>
    </source>
</evidence>
<sequence length="260" mass="29741">MTIKGIETPCQLNPKPKEMENREEVKVLGTWSSLFVLRVRIALNVKQVKYEFLEEVAGLHSKSELLLKSNPVYKKVPVLIHGSNAVCESLVILRYIDEAFVDGDRLSLLPSDPYDRALACFWACYIDDKWFSFLIGVIREQNKEAKEESMKQVQTGLQLLEEVYCKCTNGKPFFNGESIGYLDIVLGSYMLLLKVAEKIKNVKFLDGNKTPKLVTWNQCFCLNDDVKNVMPQFDEFFEYVKMRVGGGGGGENKKLVWKME</sequence>
<evidence type="ECO:0000256" key="2">
    <source>
        <dbReference type="ARBA" id="ARBA00022679"/>
    </source>
</evidence>
<evidence type="ECO:0000313" key="7">
    <source>
        <dbReference type="Proteomes" id="UP001515500"/>
    </source>
</evidence>
<evidence type="ECO:0000256" key="4">
    <source>
        <dbReference type="ARBA" id="ARBA00047960"/>
    </source>
</evidence>
<dbReference type="Proteomes" id="UP001515500">
    <property type="component" value="Unplaced"/>
</dbReference>
<feature type="domain" description="GST C-terminal" evidence="6">
    <location>
        <begin position="112"/>
        <end position="237"/>
    </location>
</feature>
<dbReference type="SFLD" id="SFLDS00019">
    <property type="entry name" value="Glutathione_Transferase_(cytos"/>
    <property type="match status" value="1"/>
</dbReference>
<dbReference type="InterPro" id="IPR004045">
    <property type="entry name" value="Glutathione_S-Trfase_N"/>
</dbReference>
<dbReference type="InterPro" id="IPR040079">
    <property type="entry name" value="Glutathione_S-Trfase"/>
</dbReference>
<dbReference type="GO" id="GO:0004364">
    <property type="term" value="F:glutathione transferase activity"/>
    <property type="evidence" value="ECO:0007669"/>
    <property type="project" value="UniProtKB-EC"/>
</dbReference>
<dbReference type="SUPFAM" id="SSF47616">
    <property type="entry name" value="GST C-terminal domain-like"/>
    <property type="match status" value="1"/>
</dbReference>
<dbReference type="SUPFAM" id="SSF52833">
    <property type="entry name" value="Thioredoxin-like"/>
    <property type="match status" value="1"/>
</dbReference>
<dbReference type="FunFam" id="3.40.30.10:FF:000044">
    <property type="entry name" value="Glutathione S-transferase GSTU6"/>
    <property type="match status" value="1"/>
</dbReference>
<dbReference type="InterPro" id="IPR036282">
    <property type="entry name" value="Glutathione-S-Trfase_C_sf"/>
</dbReference>
<dbReference type="InterPro" id="IPR036249">
    <property type="entry name" value="Thioredoxin-like_sf"/>
</dbReference>
<dbReference type="Pfam" id="PF02798">
    <property type="entry name" value="GST_N"/>
    <property type="match status" value="1"/>
</dbReference>
<dbReference type="EC" id="2.5.1.18" evidence="1"/>
<dbReference type="PROSITE" id="PS50405">
    <property type="entry name" value="GST_CTER"/>
    <property type="match status" value="1"/>
</dbReference>
<dbReference type="Gene3D" id="3.40.30.10">
    <property type="entry name" value="Glutaredoxin"/>
    <property type="match status" value="1"/>
</dbReference>
<comment type="catalytic activity">
    <reaction evidence="4">
        <text>RX + glutathione = an S-substituted glutathione + a halide anion + H(+)</text>
        <dbReference type="Rhea" id="RHEA:16437"/>
        <dbReference type="ChEBI" id="CHEBI:15378"/>
        <dbReference type="ChEBI" id="CHEBI:16042"/>
        <dbReference type="ChEBI" id="CHEBI:17792"/>
        <dbReference type="ChEBI" id="CHEBI:57925"/>
        <dbReference type="ChEBI" id="CHEBI:90779"/>
        <dbReference type="EC" id="2.5.1.18"/>
    </reaction>
</comment>
<name>A0AB40AY09_DIOCR</name>
<dbReference type="InterPro" id="IPR010987">
    <property type="entry name" value="Glutathione-S-Trfase_C-like"/>
</dbReference>
<keyword evidence="7" id="KW-1185">Reference proteome</keyword>
<dbReference type="RefSeq" id="XP_039119727.1">
    <property type="nucleotide sequence ID" value="XM_039263793.1"/>
</dbReference>
<dbReference type="InterPro" id="IPR045074">
    <property type="entry name" value="GST_C_Tau"/>
</dbReference>
<organism evidence="7 8">
    <name type="scientific">Dioscorea cayennensis subsp. rotundata</name>
    <name type="common">White Guinea yam</name>
    <name type="synonym">Dioscorea rotundata</name>
    <dbReference type="NCBI Taxonomy" id="55577"/>
    <lineage>
        <taxon>Eukaryota</taxon>
        <taxon>Viridiplantae</taxon>
        <taxon>Streptophyta</taxon>
        <taxon>Embryophyta</taxon>
        <taxon>Tracheophyta</taxon>
        <taxon>Spermatophyta</taxon>
        <taxon>Magnoliopsida</taxon>
        <taxon>Liliopsida</taxon>
        <taxon>Dioscoreales</taxon>
        <taxon>Dioscoreaceae</taxon>
        <taxon>Dioscorea</taxon>
    </lineage>
</organism>
<dbReference type="GO" id="GO:0005737">
    <property type="term" value="C:cytoplasm"/>
    <property type="evidence" value="ECO:0007669"/>
    <property type="project" value="TreeGrafter"/>
</dbReference>
<proteinExistence type="inferred from homology"/>
<gene>
    <name evidence="8" type="primary">LOC120256016</name>
</gene>
<dbReference type="Gene3D" id="1.20.1050.10">
    <property type="match status" value="1"/>
</dbReference>
<dbReference type="PANTHER" id="PTHR11260:SF615">
    <property type="entry name" value="GLUTATHIONE S-TRANSFERASE U17"/>
    <property type="match status" value="1"/>
</dbReference>
<dbReference type="GO" id="GO:0009407">
    <property type="term" value="P:toxin catabolic process"/>
    <property type="evidence" value="ECO:0007669"/>
    <property type="project" value="UniProtKB-ARBA"/>
</dbReference>
<dbReference type="GO" id="GO:0006749">
    <property type="term" value="P:glutathione metabolic process"/>
    <property type="evidence" value="ECO:0007669"/>
    <property type="project" value="InterPro"/>
</dbReference>
<dbReference type="InterPro" id="IPR045073">
    <property type="entry name" value="Omega/Tau-like"/>
</dbReference>
<dbReference type="CDD" id="cd03185">
    <property type="entry name" value="GST_C_Tau"/>
    <property type="match status" value="1"/>
</dbReference>
<reference evidence="8" key="1">
    <citation type="submission" date="2025-08" db="UniProtKB">
        <authorList>
            <consortium name="RefSeq"/>
        </authorList>
    </citation>
    <scope>IDENTIFICATION</scope>
</reference>
<evidence type="ECO:0000259" key="6">
    <source>
        <dbReference type="PROSITE" id="PS50405"/>
    </source>
</evidence>
<evidence type="ECO:0000259" key="5">
    <source>
        <dbReference type="PROSITE" id="PS50404"/>
    </source>
</evidence>
<keyword evidence="2" id="KW-0808">Transferase</keyword>
<evidence type="ECO:0000256" key="3">
    <source>
        <dbReference type="ARBA" id="ARBA00025743"/>
    </source>
</evidence>